<dbReference type="InterPro" id="IPR048355">
    <property type="entry name" value="MS_C"/>
</dbReference>
<feature type="domain" description="Malate synthase TIM barrel" evidence="9">
    <location>
        <begin position="157"/>
        <end position="399"/>
    </location>
</feature>
<dbReference type="SUPFAM" id="SSF51645">
    <property type="entry name" value="Malate synthase G"/>
    <property type="match status" value="1"/>
</dbReference>
<accession>A0A255GFT8</accession>
<evidence type="ECO:0000256" key="5">
    <source>
        <dbReference type="ARBA" id="ARBA00022679"/>
    </source>
</evidence>
<organism evidence="12 13">
    <name type="scientific">Enemella evansiae</name>
    <dbReference type="NCBI Taxonomy" id="2016499"/>
    <lineage>
        <taxon>Bacteria</taxon>
        <taxon>Bacillati</taxon>
        <taxon>Actinomycetota</taxon>
        <taxon>Actinomycetes</taxon>
        <taxon>Propionibacteriales</taxon>
        <taxon>Propionibacteriaceae</taxon>
        <taxon>Enemella</taxon>
    </lineage>
</organism>
<dbReference type="InterPro" id="IPR006252">
    <property type="entry name" value="Malate_synthA"/>
</dbReference>
<proteinExistence type="inferred from homology"/>
<evidence type="ECO:0000259" key="9">
    <source>
        <dbReference type="Pfam" id="PF01274"/>
    </source>
</evidence>
<dbReference type="PIRSF" id="PIRSF001363">
    <property type="entry name" value="Malate_synth"/>
    <property type="match status" value="1"/>
</dbReference>
<dbReference type="Pfam" id="PF20656">
    <property type="entry name" value="MS_N"/>
    <property type="match status" value="1"/>
</dbReference>
<evidence type="ECO:0000313" key="12">
    <source>
        <dbReference type="EMBL" id="OYO14720.1"/>
    </source>
</evidence>
<evidence type="ECO:0000256" key="8">
    <source>
        <dbReference type="PIRSR" id="PIRSR001363-1"/>
    </source>
</evidence>
<dbReference type="EMBL" id="NMVO01000012">
    <property type="protein sequence ID" value="OYO14720.1"/>
    <property type="molecule type" value="Genomic_DNA"/>
</dbReference>
<dbReference type="InterPro" id="IPR048356">
    <property type="entry name" value="MS_N"/>
</dbReference>
<keyword evidence="5" id="KW-0808">Transferase</keyword>
<comment type="similarity">
    <text evidence="1">Belongs to the malate synthase family.</text>
</comment>
<dbReference type="GO" id="GO:0005737">
    <property type="term" value="C:cytoplasm"/>
    <property type="evidence" value="ECO:0007669"/>
    <property type="project" value="TreeGrafter"/>
</dbReference>
<evidence type="ECO:0000313" key="13">
    <source>
        <dbReference type="Proteomes" id="UP000215896"/>
    </source>
</evidence>
<dbReference type="OrthoDB" id="9768429at2"/>
<feature type="active site" description="Proton donor" evidence="8">
    <location>
        <position position="445"/>
    </location>
</feature>
<dbReference type="AlphaFoldDB" id="A0A255GFT8"/>
<dbReference type="FunFam" id="3.20.20.360:FF:000001">
    <property type="entry name" value="Malate synthase"/>
    <property type="match status" value="1"/>
</dbReference>
<comment type="catalytic activity">
    <reaction evidence="6">
        <text>glyoxylate + acetyl-CoA + H2O = (S)-malate + CoA + H(+)</text>
        <dbReference type="Rhea" id="RHEA:18181"/>
        <dbReference type="ChEBI" id="CHEBI:15377"/>
        <dbReference type="ChEBI" id="CHEBI:15378"/>
        <dbReference type="ChEBI" id="CHEBI:15589"/>
        <dbReference type="ChEBI" id="CHEBI:36655"/>
        <dbReference type="ChEBI" id="CHEBI:57287"/>
        <dbReference type="ChEBI" id="CHEBI:57288"/>
        <dbReference type="EC" id="2.3.3.9"/>
    </reaction>
</comment>
<keyword evidence="13" id="KW-1185">Reference proteome</keyword>
<evidence type="ECO:0000256" key="2">
    <source>
        <dbReference type="ARBA" id="ARBA00012636"/>
    </source>
</evidence>
<dbReference type="InterPro" id="IPR046363">
    <property type="entry name" value="MS_N_TIM-barrel_dom"/>
</dbReference>
<dbReference type="RefSeq" id="WP_094405405.1">
    <property type="nucleotide sequence ID" value="NZ_NMVN01000015.1"/>
</dbReference>
<dbReference type="GO" id="GO:0006097">
    <property type="term" value="P:glyoxylate cycle"/>
    <property type="evidence" value="ECO:0007669"/>
    <property type="project" value="UniProtKB-KW"/>
</dbReference>
<dbReference type="GO" id="GO:0006099">
    <property type="term" value="P:tricarboxylic acid cycle"/>
    <property type="evidence" value="ECO:0007669"/>
    <property type="project" value="UniProtKB-KW"/>
</dbReference>
<sequence length="536" mass="59851">MQQIEIVATEVVDRADEVLTPEALEFVAVLHRLAGGRRNELLAERSVRSAAIQAGHDPIRPTETAHLRADPHWQVAPPAPGLADRRVEIVGPTEPKQAINALNSGARVWLADLEDATSPTWRNVISGQVTLRDAVRGELEHDTAERHYRVTAEVTPTIVLRPRGWHLTESHLLVDGEPVPAALVDFGLYFFHNARELIAHGRGPYFYLAKLESHQEARLWNAVFNTAQDLLGIPRGTIRATVLIETITAAFEMEEILYELREHAAGLSAGRWDYLFSLVKQFRSRGQAYLLPDRDQITMAAPFLREYTSELVRVCHRRGAYAIGGPAAFVPNRQNPAANRRALDRVRIDHTREAKDGFDGSWVAHPDLVPVCAAVFDETLGSGEHQQARRRRDRPADTAALIDVRVPDADISERGVRTNIRVGLRYLDAWLRGRGAVAIGSMMEDAATAEICRSQLWQWRHLGARTAEGQPISAEWLTELIAQEYALIPREAEDRLDEARELFAEVVLAERYPEFLTLAAYPHLLAGKPARLAPAA</sequence>
<dbReference type="InterPro" id="IPR001465">
    <property type="entry name" value="Malate_synthase_TIM"/>
</dbReference>
<dbReference type="NCBIfam" id="TIGR01344">
    <property type="entry name" value="malate_syn_A"/>
    <property type="match status" value="1"/>
</dbReference>
<feature type="domain" description="Malate synthase C-terminal" evidence="11">
    <location>
        <begin position="412"/>
        <end position="524"/>
    </location>
</feature>
<dbReference type="FunFam" id="1.20.1220.12:FF:000001">
    <property type="entry name" value="Malate synthase"/>
    <property type="match status" value="1"/>
</dbReference>
<dbReference type="Proteomes" id="UP000215896">
    <property type="component" value="Unassembled WGS sequence"/>
</dbReference>
<evidence type="ECO:0000259" key="11">
    <source>
        <dbReference type="Pfam" id="PF20659"/>
    </source>
</evidence>
<evidence type="ECO:0000259" key="10">
    <source>
        <dbReference type="Pfam" id="PF20656"/>
    </source>
</evidence>
<dbReference type="CDD" id="cd00727">
    <property type="entry name" value="malate_synt_A"/>
    <property type="match status" value="1"/>
</dbReference>
<dbReference type="EC" id="2.3.3.9" evidence="2"/>
<keyword evidence="3" id="KW-0329">Glyoxylate bypass</keyword>
<name>A0A255GFT8_9ACTN</name>
<dbReference type="Pfam" id="PF01274">
    <property type="entry name" value="MS_TIM-barrel"/>
    <property type="match status" value="1"/>
</dbReference>
<dbReference type="GO" id="GO:0004474">
    <property type="term" value="F:malate synthase activity"/>
    <property type="evidence" value="ECO:0007669"/>
    <property type="project" value="UniProtKB-EC"/>
</dbReference>
<protein>
    <recommendedName>
        <fullName evidence="7">Malate synthase</fullName>
        <ecNumber evidence="2">2.3.3.9</ecNumber>
    </recommendedName>
</protein>
<comment type="caution">
    <text evidence="12">The sequence shown here is derived from an EMBL/GenBank/DDBJ whole genome shotgun (WGS) entry which is preliminary data.</text>
</comment>
<dbReference type="Gene3D" id="1.20.1220.12">
    <property type="entry name" value="Malate synthase, domain III"/>
    <property type="match status" value="1"/>
</dbReference>
<dbReference type="Pfam" id="PF20659">
    <property type="entry name" value="MS_C"/>
    <property type="match status" value="1"/>
</dbReference>
<dbReference type="InterPro" id="IPR044856">
    <property type="entry name" value="Malate_synth_C_sf"/>
</dbReference>
<evidence type="ECO:0000256" key="6">
    <source>
        <dbReference type="ARBA" id="ARBA00047918"/>
    </source>
</evidence>
<dbReference type="PANTHER" id="PTHR42902">
    <property type="entry name" value="MALATE SYNTHASE"/>
    <property type="match status" value="1"/>
</dbReference>
<gene>
    <name evidence="12" type="primary">aceB</name>
    <name evidence="12" type="ORF">CGZ94_09150</name>
</gene>
<evidence type="ECO:0000256" key="7">
    <source>
        <dbReference type="ARBA" id="ARBA00068441"/>
    </source>
</evidence>
<dbReference type="InterPro" id="IPR011076">
    <property type="entry name" value="Malate_synth_sf"/>
</dbReference>
<dbReference type="PANTHER" id="PTHR42902:SF1">
    <property type="entry name" value="MALATE SYNTHASE 1-RELATED"/>
    <property type="match status" value="1"/>
</dbReference>
<reference evidence="12 13" key="1">
    <citation type="submission" date="2017-07" db="EMBL/GenBank/DDBJ databases">
        <title>Draft whole genome sequences of clinical Proprionibacteriaceae strains.</title>
        <authorList>
            <person name="Bernier A.-M."/>
            <person name="Bernard K."/>
            <person name="Domingo M.-C."/>
        </authorList>
    </citation>
    <scope>NUCLEOTIDE SEQUENCE [LARGE SCALE GENOMIC DNA]</scope>
    <source>
        <strain evidence="12 13">NML 030167</strain>
    </source>
</reference>
<keyword evidence="4" id="KW-0816">Tricarboxylic acid cycle</keyword>
<feature type="domain" description="Malate synthase N-terminal" evidence="10">
    <location>
        <begin position="8"/>
        <end position="65"/>
    </location>
</feature>
<feature type="active site" description="Proton acceptor" evidence="8">
    <location>
        <position position="161"/>
    </location>
</feature>
<evidence type="ECO:0000256" key="3">
    <source>
        <dbReference type="ARBA" id="ARBA00022435"/>
    </source>
</evidence>
<evidence type="ECO:0000256" key="4">
    <source>
        <dbReference type="ARBA" id="ARBA00022532"/>
    </source>
</evidence>
<evidence type="ECO:0000256" key="1">
    <source>
        <dbReference type="ARBA" id="ARBA00006394"/>
    </source>
</evidence>
<dbReference type="Gene3D" id="3.20.20.360">
    <property type="entry name" value="Malate synthase, domain 3"/>
    <property type="match status" value="1"/>
</dbReference>